<gene>
    <name evidence="2" type="ORF">COU10_01810</name>
</gene>
<dbReference type="AlphaFoldDB" id="A0A2H0UNI2"/>
<evidence type="ECO:0000313" key="2">
    <source>
        <dbReference type="EMBL" id="PIR87958.1"/>
    </source>
</evidence>
<feature type="region of interest" description="Disordered" evidence="1">
    <location>
        <begin position="152"/>
        <end position="215"/>
    </location>
</feature>
<dbReference type="Proteomes" id="UP000230903">
    <property type="component" value="Unassembled WGS sequence"/>
</dbReference>
<reference evidence="3" key="1">
    <citation type="submission" date="2017-09" db="EMBL/GenBank/DDBJ databases">
        <title>Depth-based differentiation of microbial function through sediment-hosted aquifers and enrichment of novel symbionts in the deep terrestrial subsurface.</title>
        <authorList>
            <person name="Probst A.J."/>
            <person name="Ladd B."/>
            <person name="Jarett J.K."/>
            <person name="Geller-Mcgrath D.E."/>
            <person name="Sieber C.M.K."/>
            <person name="Emerson J.B."/>
            <person name="Anantharaman K."/>
            <person name="Thomas B.C."/>
            <person name="Malmstrom R."/>
            <person name="Stieglmeier M."/>
            <person name="Klingl A."/>
            <person name="Woyke T."/>
            <person name="Ryan C.M."/>
            <person name="Banfield J.F."/>
        </authorList>
    </citation>
    <scope>NUCLEOTIDE SEQUENCE [LARGE SCALE GENOMIC DNA]</scope>
</reference>
<proteinExistence type="predicted"/>
<feature type="compositionally biased region" description="Low complexity" evidence="1">
    <location>
        <begin position="165"/>
        <end position="186"/>
    </location>
</feature>
<organism evidence="2 3">
    <name type="scientific">Candidatus Harrisonbacteria bacterium CG10_big_fil_rev_8_21_14_0_10_45_28</name>
    <dbReference type="NCBI Taxonomy" id="1974586"/>
    <lineage>
        <taxon>Bacteria</taxon>
        <taxon>Candidatus Harrisoniibacteriota</taxon>
    </lineage>
</organism>
<feature type="region of interest" description="Disordered" evidence="1">
    <location>
        <begin position="30"/>
        <end position="98"/>
    </location>
</feature>
<accession>A0A2H0UNI2</accession>
<evidence type="ECO:0000313" key="3">
    <source>
        <dbReference type="Proteomes" id="UP000230903"/>
    </source>
</evidence>
<feature type="compositionally biased region" description="Polar residues" evidence="1">
    <location>
        <begin position="69"/>
        <end position="78"/>
    </location>
</feature>
<sequence>MKTLFVILVGTMLLPACQSLRKIGGTQSTTQSATLSASPAPAPAARPVDTSSRARSTRSATYPVPGSTADANSRMSAFSTRTTPSPPPVTSASSSPNSEEVEYWGQRTSCVKSQQLGQIIRLREGEWVHYEKTGPIPPVLDELVRDFQRRLDGDKLPPAEPPAAPVTAPAVTTTPAASTGASGAPAVEPEENLARPPPFGSGSEPPGFTPGVIRD</sequence>
<name>A0A2H0UNI2_9BACT</name>
<comment type="caution">
    <text evidence="2">The sequence shown here is derived from an EMBL/GenBank/DDBJ whole genome shotgun (WGS) entry which is preliminary data.</text>
</comment>
<feature type="compositionally biased region" description="Low complexity" evidence="1">
    <location>
        <begin position="30"/>
        <end position="61"/>
    </location>
</feature>
<evidence type="ECO:0000256" key="1">
    <source>
        <dbReference type="SAM" id="MobiDB-lite"/>
    </source>
</evidence>
<feature type="compositionally biased region" description="Low complexity" evidence="1">
    <location>
        <begin position="200"/>
        <end position="215"/>
    </location>
</feature>
<protein>
    <submittedName>
        <fullName evidence="2">Uncharacterized protein</fullName>
    </submittedName>
</protein>
<dbReference type="EMBL" id="PFBC01000029">
    <property type="protein sequence ID" value="PIR87958.1"/>
    <property type="molecule type" value="Genomic_DNA"/>
</dbReference>